<dbReference type="InterPro" id="IPR050639">
    <property type="entry name" value="SSR_resolvase"/>
</dbReference>
<reference evidence="7 8" key="1">
    <citation type="submission" date="2013-09" db="EMBL/GenBank/DDBJ databases">
        <title>High correlation between genotypes and phenotypes of environmental bacteria Comamonas testosteroni strains.</title>
        <authorList>
            <person name="Liu L."/>
            <person name="Zhu W."/>
            <person name="Xia X."/>
            <person name="Xu B."/>
            <person name="Luo M."/>
            <person name="Wang G."/>
        </authorList>
    </citation>
    <scope>NUCLEOTIDE SEQUENCE [LARGE SCALE GENOMIC DNA]</scope>
    <source>
        <strain evidence="7 8">JL14</strain>
    </source>
</reference>
<dbReference type="CDD" id="cd03768">
    <property type="entry name" value="SR_ResInv"/>
    <property type="match status" value="1"/>
</dbReference>
<evidence type="ECO:0000259" key="6">
    <source>
        <dbReference type="PROSITE" id="PS51736"/>
    </source>
</evidence>
<dbReference type="GO" id="GO:0003677">
    <property type="term" value="F:DNA binding"/>
    <property type="evidence" value="ECO:0007669"/>
    <property type="project" value="UniProtKB-KW"/>
</dbReference>
<evidence type="ECO:0000256" key="2">
    <source>
        <dbReference type="ARBA" id="ARBA00023125"/>
    </source>
</evidence>
<dbReference type="InterPro" id="IPR006118">
    <property type="entry name" value="Recombinase_CS"/>
</dbReference>
<dbReference type="InterPro" id="IPR006119">
    <property type="entry name" value="Resolv_N"/>
</dbReference>
<dbReference type="EMBL" id="AWTN01000084">
    <property type="protein sequence ID" value="KGG93515.1"/>
    <property type="molecule type" value="Genomic_DNA"/>
</dbReference>
<gene>
    <name evidence="7" type="ORF">P245_10300</name>
</gene>
<dbReference type="SMART" id="SM00857">
    <property type="entry name" value="Resolvase"/>
    <property type="match status" value="1"/>
</dbReference>
<keyword evidence="1" id="KW-0229">DNA integration</keyword>
<dbReference type="AlphaFoldDB" id="A0A0E3BGD5"/>
<dbReference type="Proteomes" id="UP000029567">
    <property type="component" value="Unassembled WGS sequence"/>
</dbReference>
<evidence type="ECO:0000256" key="1">
    <source>
        <dbReference type="ARBA" id="ARBA00022908"/>
    </source>
</evidence>
<evidence type="ECO:0000256" key="4">
    <source>
        <dbReference type="PIRSR" id="PIRSR606118-50"/>
    </source>
</evidence>
<proteinExistence type="predicted"/>
<dbReference type="Gene3D" id="3.40.50.1390">
    <property type="entry name" value="Resolvase, N-terminal catalytic domain"/>
    <property type="match status" value="1"/>
</dbReference>
<dbReference type="Pfam" id="PF00239">
    <property type="entry name" value="Resolvase"/>
    <property type="match status" value="1"/>
</dbReference>
<feature type="active site" description="O-(5'-phospho-DNA)-serine intermediate" evidence="4 5">
    <location>
        <position position="9"/>
    </location>
</feature>
<organism evidence="7 8">
    <name type="scientific">Comamonas thiooxydans</name>
    <dbReference type="NCBI Taxonomy" id="363952"/>
    <lineage>
        <taxon>Bacteria</taxon>
        <taxon>Pseudomonadati</taxon>
        <taxon>Pseudomonadota</taxon>
        <taxon>Betaproteobacteria</taxon>
        <taxon>Burkholderiales</taxon>
        <taxon>Comamonadaceae</taxon>
        <taxon>Comamonas</taxon>
    </lineage>
</organism>
<evidence type="ECO:0000256" key="5">
    <source>
        <dbReference type="PROSITE-ProRule" id="PRU10137"/>
    </source>
</evidence>
<dbReference type="PROSITE" id="PS51736">
    <property type="entry name" value="RECOMBINASES_3"/>
    <property type="match status" value="1"/>
</dbReference>
<evidence type="ECO:0000313" key="7">
    <source>
        <dbReference type="EMBL" id="KGG93515.1"/>
    </source>
</evidence>
<accession>A0A0E3BGD5</accession>
<evidence type="ECO:0000313" key="8">
    <source>
        <dbReference type="Proteomes" id="UP000029567"/>
    </source>
</evidence>
<feature type="domain" description="Resolvase/invertase-type recombinase catalytic" evidence="6">
    <location>
        <begin position="1"/>
        <end position="133"/>
    </location>
</feature>
<evidence type="ECO:0000256" key="3">
    <source>
        <dbReference type="ARBA" id="ARBA00023172"/>
    </source>
</evidence>
<sequence>MLIGYARVSTREQETYLQIDALNKAGVEVIYQEKTSSVGSRPELQKLLASLSKGDCLVVYKMDRIARSLKDLLSILERVQAVGANIRSLTEPLDTSVPVGIFMVQVLGAVAQLERSIIRERTVAGQLAAYRRGVQLGRHKHATPPETVQKMRELYATGEYTYPAIAKEFGVHASTAKRLITGKTARKKMPVLGQYLDDDSAHM</sequence>
<name>A0A0E3BGD5_9BURK</name>
<dbReference type="PROSITE" id="PS00398">
    <property type="entry name" value="RECOMBINASES_2"/>
    <property type="match status" value="1"/>
</dbReference>
<dbReference type="InterPro" id="IPR036162">
    <property type="entry name" value="Resolvase-like_N_sf"/>
</dbReference>
<dbReference type="RefSeq" id="WP_034378873.1">
    <property type="nucleotide sequence ID" value="NZ_AWTN01000084.1"/>
</dbReference>
<dbReference type="PROSITE" id="PS00397">
    <property type="entry name" value="RECOMBINASES_1"/>
    <property type="match status" value="1"/>
</dbReference>
<dbReference type="GO" id="GO:0015074">
    <property type="term" value="P:DNA integration"/>
    <property type="evidence" value="ECO:0007669"/>
    <property type="project" value="UniProtKB-KW"/>
</dbReference>
<dbReference type="PANTHER" id="PTHR30461">
    <property type="entry name" value="DNA-INVERTASE FROM LAMBDOID PROPHAGE"/>
    <property type="match status" value="1"/>
</dbReference>
<keyword evidence="3" id="KW-0233">DNA recombination</keyword>
<keyword evidence="2" id="KW-0238">DNA-binding</keyword>
<dbReference type="GO" id="GO:0000150">
    <property type="term" value="F:DNA strand exchange activity"/>
    <property type="evidence" value="ECO:0007669"/>
    <property type="project" value="InterPro"/>
</dbReference>
<dbReference type="PANTHER" id="PTHR30461:SF2">
    <property type="entry name" value="SERINE RECOMBINASE PINE-RELATED"/>
    <property type="match status" value="1"/>
</dbReference>
<dbReference type="SUPFAM" id="SSF53041">
    <property type="entry name" value="Resolvase-like"/>
    <property type="match status" value="1"/>
</dbReference>
<comment type="caution">
    <text evidence="7">The sequence shown here is derived from an EMBL/GenBank/DDBJ whole genome shotgun (WGS) entry which is preliminary data.</text>
</comment>
<protein>
    <submittedName>
        <fullName evidence="7">Resolvase</fullName>
    </submittedName>
</protein>